<dbReference type="AlphaFoldDB" id="L8WVD5"/>
<protein>
    <submittedName>
        <fullName evidence="2">Uncharacterized protein</fullName>
    </submittedName>
</protein>
<comment type="caution">
    <text evidence="2">The sequence shown here is derived from an EMBL/GenBank/DDBJ whole genome shotgun (WGS) entry which is preliminary data.</text>
</comment>
<evidence type="ECO:0000313" key="2">
    <source>
        <dbReference type="EMBL" id="ELU41965.1"/>
    </source>
</evidence>
<organism evidence="2 3">
    <name type="scientific">Thanatephorus cucumeris (strain AG1-IA)</name>
    <name type="common">Rice sheath blight fungus</name>
    <name type="synonym">Rhizoctonia solani</name>
    <dbReference type="NCBI Taxonomy" id="983506"/>
    <lineage>
        <taxon>Eukaryota</taxon>
        <taxon>Fungi</taxon>
        <taxon>Dikarya</taxon>
        <taxon>Basidiomycota</taxon>
        <taxon>Agaricomycotina</taxon>
        <taxon>Agaricomycetes</taxon>
        <taxon>Cantharellales</taxon>
        <taxon>Ceratobasidiaceae</taxon>
        <taxon>Rhizoctonia</taxon>
        <taxon>Rhizoctonia solani AG-1</taxon>
    </lineage>
</organism>
<feature type="signal peptide" evidence="1">
    <location>
        <begin position="1"/>
        <end position="20"/>
    </location>
</feature>
<name>L8WVD5_THACA</name>
<proteinExistence type="predicted"/>
<evidence type="ECO:0000313" key="3">
    <source>
        <dbReference type="Proteomes" id="UP000011668"/>
    </source>
</evidence>
<accession>L8WVD5</accession>
<keyword evidence="1" id="KW-0732">Signal</keyword>
<gene>
    <name evidence="2" type="ORF">AG1IA_04006</name>
</gene>
<feature type="chain" id="PRO_5003997586" evidence="1">
    <location>
        <begin position="21"/>
        <end position="54"/>
    </location>
</feature>
<sequence>MLRSFLDLLVLVRCFRPACSLTPLPPVYPSAPPRITPCLFTPCHIYTPYHSFCT</sequence>
<evidence type="ECO:0000256" key="1">
    <source>
        <dbReference type="SAM" id="SignalP"/>
    </source>
</evidence>
<reference evidence="2 3" key="1">
    <citation type="journal article" date="2013" name="Nat. Commun.">
        <title>The evolution and pathogenic mechanisms of the rice sheath blight pathogen.</title>
        <authorList>
            <person name="Zheng A."/>
            <person name="Lin R."/>
            <person name="Xu L."/>
            <person name="Qin P."/>
            <person name="Tang C."/>
            <person name="Ai P."/>
            <person name="Zhang D."/>
            <person name="Liu Y."/>
            <person name="Sun Z."/>
            <person name="Feng H."/>
            <person name="Wang Y."/>
            <person name="Chen Y."/>
            <person name="Liang X."/>
            <person name="Fu R."/>
            <person name="Li Q."/>
            <person name="Zhang J."/>
            <person name="Yu X."/>
            <person name="Xie Z."/>
            <person name="Ding L."/>
            <person name="Guan P."/>
            <person name="Tang J."/>
            <person name="Liang Y."/>
            <person name="Wang S."/>
            <person name="Deng Q."/>
            <person name="Li S."/>
            <person name="Zhu J."/>
            <person name="Wang L."/>
            <person name="Liu H."/>
            <person name="Li P."/>
        </authorList>
    </citation>
    <scope>NUCLEOTIDE SEQUENCE [LARGE SCALE GENOMIC DNA]</scope>
    <source>
        <strain evidence="3">AG-1 IA</strain>
    </source>
</reference>
<dbReference type="HOGENOM" id="CLU_3052037_0_0_1"/>
<dbReference type="EMBL" id="AFRT01000963">
    <property type="protein sequence ID" value="ELU41965.1"/>
    <property type="molecule type" value="Genomic_DNA"/>
</dbReference>
<dbReference type="Proteomes" id="UP000011668">
    <property type="component" value="Unassembled WGS sequence"/>
</dbReference>
<keyword evidence="3" id="KW-1185">Reference proteome</keyword>